<gene>
    <name evidence="6" type="primary">gldA</name>
    <name evidence="6" type="ORF">EHT87_22080</name>
</gene>
<name>A0A3P1CHN6_9BACT</name>
<keyword evidence="7" id="KW-1185">Reference proteome</keyword>
<keyword evidence="3" id="KW-0547">Nucleotide-binding</keyword>
<dbReference type="GO" id="GO:0016887">
    <property type="term" value="F:ATP hydrolysis activity"/>
    <property type="evidence" value="ECO:0007669"/>
    <property type="project" value="InterPro"/>
</dbReference>
<dbReference type="NCBIfam" id="TIGR03522">
    <property type="entry name" value="GldA_ABC_ATP"/>
    <property type="match status" value="1"/>
</dbReference>
<dbReference type="InterPro" id="IPR027417">
    <property type="entry name" value="P-loop_NTPase"/>
</dbReference>
<dbReference type="AlphaFoldDB" id="A0A3P1CHN6"/>
<evidence type="ECO:0000259" key="5">
    <source>
        <dbReference type="PROSITE" id="PS50893"/>
    </source>
</evidence>
<dbReference type="RefSeq" id="WP_124908811.1">
    <property type="nucleotide sequence ID" value="NZ_RQJP01000004.1"/>
</dbReference>
<dbReference type="Proteomes" id="UP000274271">
    <property type="component" value="Unassembled WGS sequence"/>
</dbReference>
<keyword evidence="4 6" id="KW-0067">ATP-binding</keyword>
<dbReference type="OrthoDB" id="9808363at2"/>
<dbReference type="GO" id="GO:0005524">
    <property type="term" value="F:ATP binding"/>
    <property type="evidence" value="ECO:0007669"/>
    <property type="project" value="UniProtKB-KW"/>
</dbReference>
<comment type="similarity">
    <text evidence="1">Belongs to the ABC transporter superfamily.</text>
</comment>
<reference evidence="6 7" key="1">
    <citation type="submission" date="2018-11" db="EMBL/GenBank/DDBJ databases">
        <authorList>
            <person name="Zhou Z."/>
            <person name="Wang G."/>
        </authorList>
    </citation>
    <scope>NUCLEOTIDE SEQUENCE [LARGE SCALE GENOMIC DNA]</scope>
    <source>
        <strain evidence="6 7">KCTC42998</strain>
    </source>
</reference>
<dbReference type="SUPFAM" id="SSF52540">
    <property type="entry name" value="P-loop containing nucleoside triphosphate hydrolases"/>
    <property type="match status" value="1"/>
</dbReference>
<dbReference type="Pfam" id="PF00005">
    <property type="entry name" value="ABC_tran"/>
    <property type="match status" value="1"/>
</dbReference>
<dbReference type="PANTHER" id="PTHR43335">
    <property type="entry name" value="ABC TRANSPORTER, ATP-BINDING PROTEIN"/>
    <property type="match status" value="1"/>
</dbReference>
<keyword evidence="2" id="KW-0813">Transport</keyword>
<evidence type="ECO:0000313" key="6">
    <source>
        <dbReference type="EMBL" id="RRB12861.1"/>
    </source>
</evidence>
<organism evidence="6 7">
    <name type="scientific">Larkinella knui</name>
    <dbReference type="NCBI Taxonomy" id="2025310"/>
    <lineage>
        <taxon>Bacteria</taxon>
        <taxon>Pseudomonadati</taxon>
        <taxon>Bacteroidota</taxon>
        <taxon>Cytophagia</taxon>
        <taxon>Cytophagales</taxon>
        <taxon>Spirosomataceae</taxon>
        <taxon>Larkinella</taxon>
    </lineage>
</organism>
<protein>
    <submittedName>
        <fullName evidence="6">Gliding motility-associated ABC transporter ATP-binding subunit GldA</fullName>
    </submittedName>
</protein>
<feature type="domain" description="ABC transporter" evidence="5">
    <location>
        <begin position="3"/>
        <end position="237"/>
    </location>
</feature>
<comment type="caution">
    <text evidence="6">The sequence shown here is derived from an EMBL/GenBank/DDBJ whole genome shotgun (WGS) entry which is preliminary data.</text>
</comment>
<dbReference type="PROSITE" id="PS50893">
    <property type="entry name" value="ABC_TRANSPORTER_2"/>
    <property type="match status" value="1"/>
</dbReference>
<sequence>MSILVQNLTKIYARNGETAQRAVDGISFAVQPGEIVGFLGPNGAGKSTTMKIATAYLPPTEGTVEVNGFDVRTNSIAVRRSLGYLPEHNPLYLDMYVKEFLSFAGSLHGLRRSALSRRVDEMIGLVGLELEQRKKIGQLSKGYRQRVGLAQALIHNPPVLILDEPTTGLDPNQLTEIRQVIRTIGREKTVLFSTHIMQEVEALCDRVIIINRGRIVADGLLNELRDNADGSMVVVAEFEQDLADETVLLNGLPGIRTVEVLGQSRYRLTADKNSDLRAAIFRLAADKNLTLVGLKQQESSLEGIFKQLTTQVAPNTE</sequence>
<dbReference type="InterPro" id="IPR003439">
    <property type="entry name" value="ABC_transporter-like_ATP-bd"/>
</dbReference>
<evidence type="ECO:0000256" key="2">
    <source>
        <dbReference type="ARBA" id="ARBA00022448"/>
    </source>
</evidence>
<dbReference type="EMBL" id="RQJP01000004">
    <property type="protein sequence ID" value="RRB12861.1"/>
    <property type="molecule type" value="Genomic_DNA"/>
</dbReference>
<dbReference type="InterPro" id="IPR019864">
    <property type="entry name" value="Motility-assoc_ABC_GldA"/>
</dbReference>
<dbReference type="PANTHER" id="PTHR43335:SF4">
    <property type="entry name" value="ABC TRANSPORTER, ATP-BINDING PROTEIN"/>
    <property type="match status" value="1"/>
</dbReference>
<evidence type="ECO:0000256" key="1">
    <source>
        <dbReference type="ARBA" id="ARBA00005417"/>
    </source>
</evidence>
<accession>A0A3P1CHN6</accession>
<dbReference type="SMART" id="SM00382">
    <property type="entry name" value="AAA"/>
    <property type="match status" value="1"/>
</dbReference>
<evidence type="ECO:0000313" key="7">
    <source>
        <dbReference type="Proteomes" id="UP000274271"/>
    </source>
</evidence>
<evidence type="ECO:0000256" key="4">
    <source>
        <dbReference type="ARBA" id="ARBA00022840"/>
    </source>
</evidence>
<proteinExistence type="inferred from homology"/>
<dbReference type="CDD" id="cd03230">
    <property type="entry name" value="ABC_DR_subfamily_A"/>
    <property type="match status" value="1"/>
</dbReference>
<evidence type="ECO:0000256" key="3">
    <source>
        <dbReference type="ARBA" id="ARBA00022741"/>
    </source>
</evidence>
<dbReference type="Gene3D" id="3.40.50.300">
    <property type="entry name" value="P-loop containing nucleotide triphosphate hydrolases"/>
    <property type="match status" value="1"/>
</dbReference>
<dbReference type="InterPro" id="IPR003593">
    <property type="entry name" value="AAA+_ATPase"/>
</dbReference>